<sequence>MNFKQTVLSFFPWVKSNSESNPEPPAAAPEANLTPQPPVTMSFYAVRSRRIPGRRSPAGSR</sequence>
<dbReference type="EMBL" id="JAMPKM010000003">
    <property type="protein sequence ID" value="MEP0817033.1"/>
    <property type="molecule type" value="Genomic_DNA"/>
</dbReference>
<organism evidence="2 3">
    <name type="scientific">Trichocoleus desertorum GB2-A4</name>
    <dbReference type="NCBI Taxonomy" id="2933944"/>
    <lineage>
        <taxon>Bacteria</taxon>
        <taxon>Bacillati</taxon>
        <taxon>Cyanobacteriota</taxon>
        <taxon>Cyanophyceae</taxon>
        <taxon>Leptolyngbyales</taxon>
        <taxon>Trichocoleusaceae</taxon>
        <taxon>Trichocoleus</taxon>
    </lineage>
</organism>
<dbReference type="Proteomes" id="UP001464891">
    <property type="component" value="Unassembled WGS sequence"/>
</dbReference>
<dbReference type="RefSeq" id="WP_190439503.1">
    <property type="nucleotide sequence ID" value="NZ_JAMPKM010000003.1"/>
</dbReference>
<proteinExistence type="predicted"/>
<feature type="region of interest" description="Disordered" evidence="1">
    <location>
        <begin position="17"/>
        <end position="38"/>
    </location>
</feature>
<evidence type="ECO:0000256" key="1">
    <source>
        <dbReference type="SAM" id="MobiDB-lite"/>
    </source>
</evidence>
<keyword evidence="3" id="KW-1185">Reference proteome</keyword>
<evidence type="ECO:0000313" key="2">
    <source>
        <dbReference type="EMBL" id="MEP0817033.1"/>
    </source>
</evidence>
<name>A0ABV0J5H3_9CYAN</name>
<gene>
    <name evidence="2" type="ORF">NC998_07980</name>
</gene>
<accession>A0ABV0J5H3</accession>
<reference evidence="2 3" key="1">
    <citation type="submission" date="2022-04" db="EMBL/GenBank/DDBJ databases">
        <title>Positive selection, recombination, and allopatry shape intraspecific diversity of widespread and dominant cyanobacteria.</title>
        <authorList>
            <person name="Wei J."/>
            <person name="Shu W."/>
            <person name="Hu C."/>
        </authorList>
    </citation>
    <scope>NUCLEOTIDE SEQUENCE [LARGE SCALE GENOMIC DNA]</scope>
    <source>
        <strain evidence="2 3">GB2-A4</strain>
    </source>
</reference>
<evidence type="ECO:0000313" key="3">
    <source>
        <dbReference type="Proteomes" id="UP001464891"/>
    </source>
</evidence>
<protein>
    <submittedName>
        <fullName evidence="2">Uncharacterized protein</fullName>
    </submittedName>
</protein>
<comment type="caution">
    <text evidence="2">The sequence shown here is derived from an EMBL/GenBank/DDBJ whole genome shotgun (WGS) entry which is preliminary data.</text>
</comment>